<keyword evidence="5" id="KW-0597">Phosphoprotein</keyword>
<evidence type="ECO:0000313" key="20">
    <source>
        <dbReference type="EMBL" id="MDT0630838.1"/>
    </source>
</evidence>
<evidence type="ECO:0000256" key="11">
    <source>
        <dbReference type="ARBA" id="ARBA00022967"/>
    </source>
</evidence>
<dbReference type="NCBIfam" id="TIGR01494">
    <property type="entry name" value="ATPase_P-type"/>
    <property type="match status" value="1"/>
</dbReference>
<evidence type="ECO:0000313" key="21">
    <source>
        <dbReference type="Proteomes" id="UP001267426"/>
    </source>
</evidence>
<dbReference type="InterPro" id="IPR036412">
    <property type="entry name" value="HAD-like_sf"/>
</dbReference>
<dbReference type="InterPro" id="IPR023214">
    <property type="entry name" value="HAD_sf"/>
</dbReference>
<evidence type="ECO:0000256" key="3">
    <source>
        <dbReference type="ARBA" id="ARBA00022448"/>
    </source>
</evidence>
<dbReference type="Gene3D" id="3.40.50.1000">
    <property type="entry name" value="HAD superfamily/HAD-like"/>
    <property type="match status" value="1"/>
</dbReference>
<dbReference type="PANTHER" id="PTHR43520:SF5">
    <property type="entry name" value="CATION-TRANSPORTING P-TYPE ATPASE-RELATED"/>
    <property type="match status" value="1"/>
</dbReference>
<evidence type="ECO:0000259" key="17">
    <source>
        <dbReference type="Pfam" id="PF00122"/>
    </source>
</evidence>
<keyword evidence="3" id="KW-0813">Transport</keyword>
<feature type="transmembrane region" description="Helical" evidence="15">
    <location>
        <begin position="446"/>
        <end position="468"/>
    </location>
</feature>
<keyword evidence="4 15" id="KW-1003">Cell membrane</keyword>
<dbReference type="SFLD" id="SFLDF00027">
    <property type="entry name" value="p-type_atpase"/>
    <property type="match status" value="1"/>
</dbReference>
<feature type="domain" description="Putative metal-binding" evidence="19">
    <location>
        <begin position="23"/>
        <end position="97"/>
    </location>
</feature>
<evidence type="ECO:0000256" key="2">
    <source>
        <dbReference type="ARBA" id="ARBA00006024"/>
    </source>
</evidence>
<keyword evidence="12 15" id="KW-1133">Transmembrane helix</keyword>
<comment type="subcellular location">
    <subcellularLocation>
        <location evidence="1">Cell membrane</location>
        <topology evidence="1">Multi-pass membrane protein</topology>
    </subcellularLocation>
</comment>
<dbReference type="Pfam" id="PF00702">
    <property type="entry name" value="Hydrolase"/>
    <property type="match status" value="1"/>
</dbReference>
<organism evidence="20 21">
    <name type="scientific">Rubrivirga litoralis</name>
    <dbReference type="NCBI Taxonomy" id="3075598"/>
    <lineage>
        <taxon>Bacteria</taxon>
        <taxon>Pseudomonadati</taxon>
        <taxon>Rhodothermota</taxon>
        <taxon>Rhodothermia</taxon>
        <taxon>Rhodothermales</taxon>
        <taxon>Rubricoccaceae</taxon>
        <taxon>Rubrivirga</taxon>
    </lineage>
</organism>
<dbReference type="PANTHER" id="PTHR43520">
    <property type="entry name" value="ATP7, ISOFORM B"/>
    <property type="match status" value="1"/>
</dbReference>
<keyword evidence="21" id="KW-1185">Reference proteome</keyword>
<evidence type="ECO:0000256" key="15">
    <source>
        <dbReference type="RuleBase" id="RU362081"/>
    </source>
</evidence>
<keyword evidence="10" id="KW-0460">Magnesium</keyword>
<dbReference type="InterPro" id="IPR001757">
    <property type="entry name" value="P_typ_ATPase"/>
</dbReference>
<feature type="region of interest" description="Disordered" evidence="16">
    <location>
        <begin position="827"/>
        <end position="863"/>
    </location>
</feature>
<dbReference type="InterPro" id="IPR008250">
    <property type="entry name" value="ATPase_P-typ_transduc_dom_A_sf"/>
</dbReference>
<dbReference type="Gene3D" id="3.30.70.100">
    <property type="match status" value="1"/>
</dbReference>
<feature type="domain" description="P-type ATPase A" evidence="17">
    <location>
        <begin position="329"/>
        <end position="428"/>
    </location>
</feature>
<dbReference type="Pfam" id="PF12156">
    <property type="entry name" value="ATPase-cat_bd"/>
    <property type="match status" value="1"/>
</dbReference>
<sequence length="863" mass="88137">MPAPPPSVPAAPPEGAVSPEAPCAHCGLPVGRRPARTAAGEACCCTGCATVRDVLAASGLGETYDRLRTVAPSARPAGRPQAPEALALAELDRPEFLDGSTRPAEGGRAVDLFVDGVHCAACVWLVERLPYEVDGVSAARLDLPRARLSLTFDPDRVRLGDVARWLARFGYAVRPSRPEAGEASAAERSLLVRMGVAWALAGNIMLVAFALYSGLGAERGGLATAARWFSLALMVPAVGYGAAPFFRRAWASARAAWRARSLRHLHLDTPIALGIAVGAGHSAWATVTGRGEVWFDSVAVLIAALLTARWLQLRSRRLAGEASDRLLALVPRVARRVGPGGAVAVVDLDDVRPGDTVEVPAGEVVPVDGVVTTGASRLDRAALTGEARPEPVDEGAPVEAGTTNLTAPLRVRATAVGEATRVGRLLAWVERGEVRRAPVVLWADRIGGFFVLTVLGLAVLTAGLWLWLDPAQMPAHLVALLVVTCPCALGMATPLALAVASGRAARAGIFVKSDAAVQRLTEVDTVVLDKTGTLTEGRMELAEWEGSGAALDLAAALDAHATHPVAEAIVRARGVGPEPVTDIEAVAGQGVRGRVGGAAVAVGRPDWVEALSAPLPARWRRALAAWAEAGHTPVAVAVDGAPAAVLAVGDRLRAEAADLVAGLQAEGKAVHILSGDDARTVAAVAGRLGVESARGGVSPEAKREAVAALQDAGGVVLMVGDGVNDAAALRQADVGAAVGGGTTAALVAADLFLTRRGVAPLVDALGGAEQAMRTVRRLLALSLGYNAVGAAAAVAGLVTPLVAAAAMPISSLAVVGLALLQPSFAARPAPAGDRPAPPRPDGPSRLAAPPRPAALADASPRPS</sequence>
<accession>A0ABU3BNJ2</accession>
<evidence type="ECO:0000256" key="10">
    <source>
        <dbReference type="ARBA" id="ARBA00022842"/>
    </source>
</evidence>
<feature type="compositionally biased region" description="Low complexity" evidence="16">
    <location>
        <begin position="843"/>
        <end position="863"/>
    </location>
</feature>
<keyword evidence="8 15" id="KW-0547">Nucleotide-binding</keyword>
<dbReference type="Gene3D" id="3.40.1110.10">
    <property type="entry name" value="Calcium-transporting ATPase, cytoplasmic domain N"/>
    <property type="match status" value="1"/>
</dbReference>
<dbReference type="SUPFAM" id="SSF56784">
    <property type="entry name" value="HAD-like"/>
    <property type="match status" value="1"/>
</dbReference>
<dbReference type="SFLD" id="SFLDS00003">
    <property type="entry name" value="Haloacid_Dehalogenase"/>
    <property type="match status" value="1"/>
</dbReference>
<dbReference type="RefSeq" id="WP_311662174.1">
    <property type="nucleotide sequence ID" value="NZ_JAVRHT010000005.1"/>
</dbReference>
<feature type="transmembrane region" description="Helical" evidence="15">
    <location>
        <begin position="801"/>
        <end position="820"/>
    </location>
</feature>
<dbReference type="InterPro" id="IPR023299">
    <property type="entry name" value="ATPase_P-typ_cyto_dom_N"/>
</dbReference>
<keyword evidence="7 15" id="KW-0479">Metal-binding</keyword>
<evidence type="ECO:0000256" key="1">
    <source>
        <dbReference type="ARBA" id="ARBA00004651"/>
    </source>
</evidence>
<feature type="transmembrane region" description="Helical" evidence="15">
    <location>
        <begin position="474"/>
        <end position="500"/>
    </location>
</feature>
<reference evidence="20 21" key="1">
    <citation type="submission" date="2023-09" db="EMBL/GenBank/DDBJ databases">
        <authorList>
            <person name="Rey-Velasco X."/>
        </authorList>
    </citation>
    <scope>NUCLEOTIDE SEQUENCE [LARGE SCALE GENOMIC DNA]</scope>
    <source>
        <strain evidence="20 21">F394</strain>
    </source>
</reference>
<feature type="transmembrane region" description="Helical" evidence="15">
    <location>
        <begin position="778"/>
        <end position="795"/>
    </location>
</feature>
<dbReference type="InterPro" id="IPR018303">
    <property type="entry name" value="ATPase_P-typ_P_site"/>
</dbReference>
<evidence type="ECO:0000259" key="18">
    <source>
        <dbReference type="Pfam" id="PF00403"/>
    </source>
</evidence>
<dbReference type="CDD" id="cd00371">
    <property type="entry name" value="HMA"/>
    <property type="match status" value="1"/>
</dbReference>
<evidence type="ECO:0000256" key="14">
    <source>
        <dbReference type="ARBA" id="ARBA00023136"/>
    </source>
</evidence>
<dbReference type="Pfam" id="PF00403">
    <property type="entry name" value="HMA"/>
    <property type="match status" value="1"/>
</dbReference>
<proteinExistence type="inferred from homology"/>
<protein>
    <submittedName>
        <fullName evidence="20">Heavy metal translocating P-type ATPase metal-binding domain-containing protein</fullName>
    </submittedName>
</protein>
<evidence type="ECO:0000256" key="9">
    <source>
        <dbReference type="ARBA" id="ARBA00022840"/>
    </source>
</evidence>
<dbReference type="InterPro" id="IPR027256">
    <property type="entry name" value="P-typ_ATPase_IB"/>
</dbReference>
<feature type="domain" description="HMA" evidence="18">
    <location>
        <begin position="112"/>
        <end position="171"/>
    </location>
</feature>
<evidence type="ECO:0000259" key="19">
    <source>
        <dbReference type="Pfam" id="PF12156"/>
    </source>
</evidence>
<evidence type="ECO:0000256" key="16">
    <source>
        <dbReference type="SAM" id="MobiDB-lite"/>
    </source>
</evidence>
<keyword evidence="9 15" id="KW-0067">ATP-binding</keyword>
<dbReference type="Gene3D" id="2.70.150.10">
    <property type="entry name" value="Calcium-transporting ATPase, cytoplasmic transduction domain A"/>
    <property type="match status" value="1"/>
</dbReference>
<keyword evidence="6 15" id="KW-0812">Transmembrane</keyword>
<evidence type="ECO:0000256" key="13">
    <source>
        <dbReference type="ARBA" id="ARBA00023065"/>
    </source>
</evidence>
<feature type="transmembrane region" description="Helical" evidence="15">
    <location>
        <begin position="196"/>
        <end position="215"/>
    </location>
</feature>
<comment type="similarity">
    <text evidence="2 15">Belongs to the cation transport ATPase (P-type) (TC 3.A.3) family. Type IB subfamily.</text>
</comment>
<evidence type="ECO:0000256" key="8">
    <source>
        <dbReference type="ARBA" id="ARBA00022741"/>
    </source>
</evidence>
<keyword evidence="11" id="KW-1278">Translocase</keyword>
<dbReference type="PROSITE" id="PS00154">
    <property type="entry name" value="ATPASE_E1_E2"/>
    <property type="match status" value="1"/>
</dbReference>
<dbReference type="InterPro" id="IPR021993">
    <property type="entry name" value="ATPase-cat-bd"/>
</dbReference>
<comment type="caution">
    <text evidence="20">The sequence shown here is derived from an EMBL/GenBank/DDBJ whole genome shotgun (WGS) entry which is preliminary data.</text>
</comment>
<keyword evidence="14 15" id="KW-0472">Membrane</keyword>
<dbReference type="SUPFAM" id="SSF55008">
    <property type="entry name" value="HMA, heavy metal-associated domain"/>
    <property type="match status" value="1"/>
</dbReference>
<dbReference type="InterPro" id="IPR036163">
    <property type="entry name" value="HMA_dom_sf"/>
</dbReference>
<dbReference type="EMBL" id="JAVRHT010000005">
    <property type="protein sequence ID" value="MDT0630838.1"/>
    <property type="molecule type" value="Genomic_DNA"/>
</dbReference>
<dbReference type="SUPFAM" id="SSF81665">
    <property type="entry name" value="Calcium ATPase, transmembrane domain M"/>
    <property type="match status" value="1"/>
</dbReference>
<evidence type="ECO:0000256" key="5">
    <source>
        <dbReference type="ARBA" id="ARBA00022553"/>
    </source>
</evidence>
<dbReference type="Proteomes" id="UP001267426">
    <property type="component" value="Unassembled WGS sequence"/>
</dbReference>
<dbReference type="InterPro" id="IPR006121">
    <property type="entry name" value="HMA_dom"/>
</dbReference>
<dbReference type="NCBIfam" id="TIGR01525">
    <property type="entry name" value="ATPase-IB_hvy"/>
    <property type="match status" value="1"/>
</dbReference>
<dbReference type="InterPro" id="IPR059000">
    <property type="entry name" value="ATPase_P-type_domA"/>
</dbReference>
<dbReference type="PRINTS" id="PR00119">
    <property type="entry name" value="CATATPASE"/>
</dbReference>
<evidence type="ECO:0000256" key="6">
    <source>
        <dbReference type="ARBA" id="ARBA00022692"/>
    </source>
</evidence>
<dbReference type="SUPFAM" id="SSF81653">
    <property type="entry name" value="Calcium ATPase, transduction domain A"/>
    <property type="match status" value="1"/>
</dbReference>
<dbReference type="SFLD" id="SFLDG00002">
    <property type="entry name" value="C1.7:_P-type_atpase_like"/>
    <property type="match status" value="1"/>
</dbReference>
<evidence type="ECO:0000256" key="12">
    <source>
        <dbReference type="ARBA" id="ARBA00022989"/>
    </source>
</evidence>
<name>A0ABU3BNJ2_9BACT</name>
<dbReference type="NCBIfam" id="TIGR01511">
    <property type="entry name" value="ATPase-IB1_Cu"/>
    <property type="match status" value="1"/>
</dbReference>
<keyword evidence="13" id="KW-0406">Ion transport</keyword>
<dbReference type="Pfam" id="PF00122">
    <property type="entry name" value="E1-E2_ATPase"/>
    <property type="match status" value="1"/>
</dbReference>
<feature type="transmembrane region" description="Helical" evidence="15">
    <location>
        <begin position="293"/>
        <end position="311"/>
    </location>
</feature>
<feature type="transmembrane region" description="Helical" evidence="15">
    <location>
        <begin position="227"/>
        <end position="246"/>
    </location>
</feature>
<dbReference type="InterPro" id="IPR044492">
    <property type="entry name" value="P_typ_ATPase_HD_dom"/>
</dbReference>
<evidence type="ECO:0000256" key="7">
    <source>
        <dbReference type="ARBA" id="ARBA00022723"/>
    </source>
</evidence>
<gene>
    <name evidence="20" type="ORF">RM540_03680</name>
</gene>
<dbReference type="InterPro" id="IPR023298">
    <property type="entry name" value="ATPase_P-typ_TM_dom_sf"/>
</dbReference>
<evidence type="ECO:0000256" key="4">
    <source>
        <dbReference type="ARBA" id="ARBA00022475"/>
    </source>
</evidence>